<dbReference type="InterPro" id="IPR014748">
    <property type="entry name" value="Enoyl-CoA_hydra_C"/>
</dbReference>
<proteinExistence type="inferred from homology"/>
<keyword evidence="3" id="KW-0276">Fatty acid metabolism</keyword>
<dbReference type="EC" id="5.3.3.18" evidence="8"/>
<dbReference type="PROSITE" id="PS00166">
    <property type="entry name" value="ENOYL_COA_HYDRATASE"/>
    <property type="match status" value="1"/>
</dbReference>
<evidence type="ECO:0000256" key="2">
    <source>
        <dbReference type="ARBA" id="ARBA00005254"/>
    </source>
</evidence>
<dbReference type="GO" id="GO:0006631">
    <property type="term" value="P:fatty acid metabolic process"/>
    <property type="evidence" value="ECO:0007669"/>
    <property type="project" value="UniProtKB-KW"/>
</dbReference>
<sequence length="379" mass="39519">MAEVGTVRQQSRYAEAMSQERNTPEQNAAPRAHRKGTEVCHTEGNTAAEQAHARNTADEQAVAQNNAAGTVAVGKSSAERQAAVGKSSAERQAAVGKSSAERQAAVGKPSAGQEGQEAEVAVVLEETSDGIRSITINRPEAYNSLNYELRAQLMDAFVGTARDAAQGHVRVVVLKASGKAFCAGQDLKEQLADMQSGTAIGKVVNDYNPMAAALLSIPVPVIASIQGPAAGAGWGLAMACDFRIMSTAGSFKGAFSDVGLTADTGLSATLVHAVGRARALEILLLDEKISAEEAKKLGLITDMVLPAELEIATQKLAQRLAAGPTASYIQTKKLVKDVATVISAASDEGMAQDGLGLTNDHLEAIQAFLDKRAPRFQGN</sequence>
<dbReference type="SUPFAM" id="SSF52096">
    <property type="entry name" value="ClpP/crotonase"/>
    <property type="match status" value="1"/>
</dbReference>
<dbReference type="CDD" id="cd06558">
    <property type="entry name" value="crotonase-like"/>
    <property type="match status" value="1"/>
</dbReference>
<dbReference type="InterPro" id="IPR018376">
    <property type="entry name" value="Enoyl-CoA_hyd/isom_CS"/>
</dbReference>
<comment type="catalytic activity">
    <reaction evidence="5">
        <text>a 4-saturated-(3S)-3-hydroxyacyl-CoA = a (3E)-enoyl-CoA + H2O</text>
        <dbReference type="Rhea" id="RHEA:20724"/>
        <dbReference type="ChEBI" id="CHEBI:15377"/>
        <dbReference type="ChEBI" id="CHEBI:58521"/>
        <dbReference type="ChEBI" id="CHEBI:137480"/>
        <dbReference type="EC" id="4.2.1.17"/>
    </reaction>
</comment>
<accession>A0A5J6ZD70</accession>
<dbReference type="PANTHER" id="PTHR43459">
    <property type="entry name" value="ENOYL-COA HYDRATASE"/>
    <property type="match status" value="1"/>
</dbReference>
<name>A0A5J6ZD70_9CORY</name>
<keyword evidence="9" id="KW-1185">Reference proteome</keyword>
<reference evidence="9" key="1">
    <citation type="submission" date="2019-10" db="EMBL/GenBank/DDBJ databases">
        <title>Complete genome sequence of Corynebacterium urogenitalis DSM 108747, isolated from the genital tract of a cow.</title>
        <authorList>
            <person name="Ruckert C."/>
            <person name="Ballas P."/>
            <person name="Wagener K."/>
            <person name="Drillich M."/>
            <person name="Kaempfer P."/>
            <person name="Busse H.-J."/>
            <person name="Ehling-Schulz M."/>
        </authorList>
    </citation>
    <scope>NUCLEOTIDE SEQUENCE [LARGE SCALE GENOMIC DNA]</scope>
    <source>
        <strain evidence="9">LMM 1652</strain>
    </source>
</reference>
<dbReference type="EMBL" id="CP045032">
    <property type="protein sequence ID" value="QFQ02810.1"/>
    <property type="molecule type" value="Genomic_DNA"/>
</dbReference>
<protein>
    <submittedName>
        <fullName evidence="8">1,2-epoxyphenylacetyl-CoA isomerase</fullName>
        <ecNumber evidence="8">5.3.3.18</ecNumber>
    </submittedName>
</protein>
<dbReference type="InterPro" id="IPR001753">
    <property type="entry name" value="Enoyl-CoA_hydra/iso"/>
</dbReference>
<dbReference type="Pfam" id="PF00378">
    <property type="entry name" value="ECH_1"/>
    <property type="match status" value="1"/>
</dbReference>
<keyword evidence="8" id="KW-0413">Isomerase</keyword>
<organism evidence="8 9">
    <name type="scientific">Corynebacterium urogenitale</name>
    <dbReference type="NCBI Taxonomy" id="2487892"/>
    <lineage>
        <taxon>Bacteria</taxon>
        <taxon>Bacillati</taxon>
        <taxon>Actinomycetota</taxon>
        <taxon>Actinomycetes</taxon>
        <taxon>Mycobacteriales</taxon>
        <taxon>Corynebacteriaceae</taxon>
        <taxon>Corynebacterium</taxon>
    </lineage>
</organism>
<evidence type="ECO:0000313" key="8">
    <source>
        <dbReference type="EMBL" id="QFQ02810.1"/>
    </source>
</evidence>
<evidence type="ECO:0000256" key="7">
    <source>
        <dbReference type="SAM" id="MobiDB-lite"/>
    </source>
</evidence>
<evidence type="ECO:0000256" key="6">
    <source>
        <dbReference type="RuleBase" id="RU003707"/>
    </source>
</evidence>
<dbReference type="PANTHER" id="PTHR43459:SF1">
    <property type="entry name" value="EG:BACN32G11.4 PROTEIN"/>
    <property type="match status" value="1"/>
</dbReference>
<comment type="function">
    <text evidence="1">Could possibly oxidize fatty acids using specific components.</text>
</comment>
<dbReference type="AlphaFoldDB" id="A0A5J6ZD70"/>
<feature type="region of interest" description="Disordered" evidence="7">
    <location>
        <begin position="1"/>
        <end position="64"/>
    </location>
</feature>
<dbReference type="Proteomes" id="UP000326711">
    <property type="component" value="Chromosome"/>
</dbReference>
<evidence type="ECO:0000256" key="1">
    <source>
        <dbReference type="ARBA" id="ARBA00002994"/>
    </source>
</evidence>
<evidence type="ECO:0000256" key="5">
    <source>
        <dbReference type="ARBA" id="ARBA00023717"/>
    </source>
</evidence>
<dbReference type="Gene3D" id="1.10.12.10">
    <property type="entry name" value="Lyase 2-enoyl-coa Hydratase, Chain A, domain 2"/>
    <property type="match status" value="1"/>
</dbReference>
<keyword evidence="3" id="KW-0443">Lipid metabolism</keyword>
<dbReference type="KEGG" id="cuo:CUROG_07285"/>
<evidence type="ECO:0000256" key="4">
    <source>
        <dbReference type="ARBA" id="ARBA00023709"/>
    </source>
</evidence>
<feature type="region of interest" description="Disordered" evidence="7">
    <location>
        <begin position="82"/>
        <end position="118"/>
    </location>
</feature>
<dbReference type="Gene3D" id="3.90.226.10">
    <property type="entry name" value="2-enoyl-CoA Hydratase, Chain A, domain 1"/>
    <property type="match status" value="1"/>
</dbReference>
<comment type="similarity">
    <text evidence="2 6">Belongs to the enoyl-CoA hydratase/isomerase family.</text>
</comment>
<dbReference type="GO" id="GO:0016853">
    <property type="term" value="F:isomerase activity"/>
    <property type="evidence" value="ECO:0007669"/>
    <property type="project" value="UniProtKB-KW"/>
</dbReference>
<evidence type="ECO:0000313" key="9">
    <source>
        <dbReference type="Proteomes" id="UP000326711"/>
    </source>
</evidence>
<evidence type="ECO:0000256" key="3">
    <source>
        <dbReference type="ARBA" id="ARBA00022832"/>
    </source>
</evidence>
<dbReference type="GO" id="GO:0018812">
    <property type="term" value="F:3-hydroxyacyl-CoA dehydratase activity"/>
    <property type="evidence" value="ECO:0007669"/>
    <property type="project" value="RHEA"/>
</dbReference>
<dbReference type="InterPro" id="IPR029045">
    <property type="entry name" value="ClpP/crotonase-like_dom_sf"/>
</dbReference>
<gene>
    <name evidence="8" type="primary">paaG</name>
    <name evidence="8" type="ORF">CUROG_07285</name>
</gene>
<comment type="catalytic activity">
    <reaction evidence="4">
        <text>a (3S)-3-hydroxyacyl-CoA = a (2E)-enoyl-CoA + H2O</text>
        <dbReference type="Rhea" id="RHEA:16105"/>
        <dbReference type="ChEBI" id="CHEBI:15377"/>
        <dbReference type="ChEBI" id="CHEBI:57318"/>
        <dbReference type="ChEBI" id="CHEBI:58856"/>
        <dbReference type="EC" id="4.2.1.17"/>
    </reaction>
</comment>